<evidence type="ECO:0000256" key="1">
    <source>
        <dbReference type="ARBA" id="ARBA00001964"/>
    </source>
</evidence>
<feature type="transmembrane region" description="Helical" evidence="17">
    <location>
        <begin position="664"/>
        <end position="685"/>
    </location>
</feature>
<keyword evidence="11" id="KW-0735">Signal-anchor</keyword>
<sequence length="698" mass="76771">MASPQKLDKGKIYLGSYLLERLAQLDVRAIQGVPGDFNLAFLDLVEDHKQLEWIGCCNELNSAYAADGYARVKQSQASYSGKGTSRKTTGGVKGFAAVITTFGVGELSAMNGIAGAYSERVPLLHIVDLGAHTPTIIVIAGVPSTKAQKEKFLLHHTLGDGRYNAFERAAESITAAQAFLQSTEGACDEIDQVIRIAFETARPTYLTLPTDLVFSPVDASRLETPVIPDGFSTEDKAMLPSGEKIDDSKMKVVDFVTKEITRLWDAAKNPTILIDACAIRYGVTHLVRDLVEATQVKYYTTPMGKSALDEDPSKGFAGVYVGEITCESVKEAFEKTDLKIFVGALQSDFNSGEFSQVIGEEEKVELHSDRVSVQYANYPTVSFHTILPALAKSLKPKKVEETDASAGQAFKIPDSPVNEMVTQAAFWPMWGKFLQENDIILTETGTSAFGFLDVPLPKGATYISQTLYGSIGWAGGALLGACLAAREAGFPRRTLLFIGDGSLQLTVQDISTMLRHDLKPIIILLDNDGYVIERKIHGENRVYNDIATWKWQEMLSFFNGNNIPTRSYLAKTRGELESILADDQFAKADVFQLLQVKMDRQDAPAALVRQAKLSEKLNSGRNRNVYYNNVSTLQLELSFPCPNQFGPLDCLHSKRRSPISDTSLTSLANTLGIVAVLLIVVFQFVEVNAKRENERERK</sequence>
<comment type="subcellular location">
    <subcellularLocation>
        <location evidence="3">Endoplasmic reticulum membrane</location>
        <topology evidence="3">Single-pass type III membrane protein</topology>
    </subcellularLocation>
    <subcellularLocation>
        <location evidence="2">Mitochondrion</location>
    </subcellularLocation>
</comment>
<gene>
    <name evidence="21" type="primary">BQ5605_C001g00740</name>
    <name evidence="21" type="ORF">BQ5605_C001G00740</name>
</gene>
<dbReference type="Pfam" id="PF02776">
    <property type="entry name" value="TPP_enzyme_N"/>
    <property type="match status" value="1"/>
</dbReference>
<keyword evidence="7" id="KW-0479">Metal-binding</keyword>
<dbReference type="Gene3D" id="3.40.50.1220">
    <property type="entry name" value="TPP-binding domain"/>
    <property type="match status" value="1"/>
</dbReference>
<evidence type="ECO:0000256" key="9">
    <source>
        <dbReference type="ARBA" id="ARBA00022824"/>
    </source>
</evidence>
<evidence type="ECO:0000256" key="8">
    <source>
        <dbReference type="ARBA" id="ARBA00022793"/>
    </source>
</evidence>
<feature type="domain" description="Thiamine pyrophosphate enzyme N-terminal TPP-binding" evidence="20">
    <location>
        <begin position="14"/>
        <end position="127"/>
    </location>
</feature>
<evidence type="ECO:0000256" key="11">
    <source>
        <dbReference type="ARBA" id="ARBA00022968"/>
    </source>
</evidence>
<dbReference type="InterPro" id="IPR011766">
    <property type="entry name" value="TPP_enzyme_TPP-bd"/>
</dbReference>
<evidence type="ECO:0000256" key="10">
    <source>
        <dbReference type="ARBA" id="ARBA00022842"/>
    </source>
</evidence>
<keyword evidence="8" id="KW-0210">Decarboxylase</keyword>
<keyword evidence="15" id="KW-0456">Lyase</keyword>
<dbReference type="GO" id="GO:0005829">
    <property type="term" value="C:cytosol"/>
    <property type="evidence" value="ECO:0007669"/>
    <property type="project" value="TreeGrafter"/>
</dbReference>
<dbReference type="GO" id="GO:0004737">
    <property type="term" value="F:pyruvate decarboxylase activity"/>
    <property type="evidence" value="ECO:0007669"/>
    <property type="project" value="TreeGrafter"/>
</dbReference>
<dbReference type="GO" id="GO:0005789">
    <property type="term" value="C:endoplasmic reticulum membrane"/>
    <property type="evidence" value="ECO:0007669"/>
    <property type="project" value="UniProtKB-SubCell"/>
</dbReference>
<evidence type="ECO:0000313" key="22">
    <source>
        <dbReference type="Proteomes" id="UP000249464"/>
    </source>
</evidence>
<evidence type="ECO:0000256" key="5">
    <source>
        <dbReference type="ARBA" id="ARBA00007812"/>
    </source>
</evidence>
<comment type="similarity">
    <text evidence="4">Belongs to the OST4 family.</text>
</comment>
<dbReference type="FunFam" id="3.40.50.970:FF:000024">
    <property type="entry name" value="Pyruvate decarboxylase isozyme"/>
    <property type="match status" value="1"/>
</dbReference>
<organism evidence="21 22">
    <name type="scientific">Microbotryum silenes-dioicae</name>
    <dbReference type="NCBI Taxonomy" id="796604"/>
    <lineage>
        <taxon>Eukaryota</taxon>
        <taxon>Fungi</taxon>
        <taxon>Dikarya</taxon>
        <taxon>Basidiomycota</taxon>
        <taxon>Pucciniomycotina</taxon>
        <taxon>Microbotryomycetes</taxon>
        <taxon>Microbotryales</taxon>
        <taxon>Microbotryaceae</taxon>
        <taxon>Microbotryum</taxon>
    </lineage>
</organism>
<evidence type="ECO:0000256" key="13">
    <source>
        <dbReference type="ARBA" id="ARBA00023052"/>
    </source>
</evidence>
<evidence type="ECO:0000256" key="15">
    <source>
        <dbReference type="ARBA" id="ARBA00023239"/>
    </source>
</evidence>
<comment type="cofactor">
    <cofactor evidence="1">
        <name>thiamine diphosphate</name>
        <dbReference type="ChEBI" id="CHEBI:58937"/>
    </cofactor>
</comment>
<keyword evidence="10" id="KW-0460">Magnesium</keyword>
<keyword evidence="14 17" id="KW-0472">Membrane</keyword>
<dbReference type="STRING" id="796604.A0A2X0M467"/>
<feature type="domain" description="Thiamine pyrophosphate enzyme TPP-binding" evidence="19">
    <location>
        <begin position="456"/>
        <end position="535"/>
    </location>
</feature>
<dbReference type="InterPro" id="IPR012110">
    <property type="entry name" value="PDC/IPDC-like"/>
</dbReference>
<evidence type="ECO:0000256" key="6">
    <source>
        <dbReference type="ARBA" id="ARBA00022692"/>
    </source>
</evidence>
<evidence type="ECO:0000256" key="4">
    <source>
        <dbReference type="ARBA" id="ARBA00007685"/>
    </source>
</evidence>
<dbReference type="Gene3D" id="3.40.50.970">
    <property type="match status" value="2"/>
</dbReference>
<keyword evidence="6 17" id="KW-0812">Transmembrane</keyword>
<dbReference type="InterPro" id="IPR018943">
    <property type="entry name" value="Oligosaccaryltransferase"/>
</dbReference>
<dbReference type="GO" id="GO:0000949">
    <property type="term" value="P:aromatic amino acid family catabolic process to alcohol via Ehrlich pathway"/>
    <property type="evidence" value="ECO:0007669"/>
    <property type="project" value="TreeGrafter"/>
</dbReference>
<evidence type="ECO:0000256" key="14">
    <source>
        <dbReference type="ARBA" id="ARBA00023136"/>
    </source>
</evidence>
<evidence type="ECO:0000313" key="21">
    <source>
        <dbReference type="EMBL" id="SGY49124.1"/>
    </source>
</evidence>
<evidence type="ECO:0000259" key="20">
    <source>
        <dbReference type="Pfam" id="PF02776"/>
    </source>
</evidence>
<dbReference type="InterPro" id="IPR029035">
    <property type="entry name" value="DHS-like_NAD/FAD-binding_dom"/>
</dbReference>
<keyword evidence="9" id="KW-0256">Endoplasmic reticulum</keyword>
<dbReference type="AlphaFoldDB" id="A0A2X0M467"/>
<dbReference type="PANTHER" id="PTHR43452">
    <property type="entry name" value="PYRUVATE DECARBOXYLASE"/>
    <property type="match status" value="1"/>
</dbReference>
<dbReference type="InterPro" id="IPR036330">
    <property type="entry name" value="Ost4p_sf"/>
</dbReference>
<keyword evidence="22" id="KW-1185">Reference proteome</keyword>
<name>A0A2X0M467_9BASI</name>
<dbReference type="InterPro" id="IPR029061">
    <property type="entry name" value="THDP-binding"/>
</dbReference>
<dbReference type="Pfam" id="PF00205">
    <property type="entry name" value="TPP_enzyme_M"/>
    <property type="match status" value="1"/>
</dbReference>
<dbReference type="EMBL" id="FQNC01000043">
    <property type="protein sequence ID" value="SGY49124.1"/>
    <property type="molecule type" value="Genomic_DNA"/>
</dbReference>
<evidence type="ECO:0000256" key="7">
    <source>
        <dbReference type="ARBA" id="ARBA00022723"/>
    </source>
</evidence>
<evidence type="ECO:0000256" key="16">
    <source>
        <dbReference type="RuleBase" id="RU362132"/>
    </source>
</evidence>
<feature type="domain" description="Thiamine pyrophosphate enzyme central" evidence="18">
    <location>
        <begin position="259"/>
        <end position="377"/>
    </location>
</feature>
<evidence type="ECO:0000256" key="2">
    <source>
        <dbReference type="ARBA" id="ARBA00004173"/>
    </source>
</evidence>
<evidence type="ECO:0000256" key="12">
    <source>
        <dbReference type="ARBA" id="ARBA00022989"/>
    </source>
</evidence>
<dbReference type="InterPro" id="IPR012001">
    <property type="entry name" value="Thiamin_PyroP_enz_TPP-bd_dom"/>
</dbReference>
<dbReference type="CDD" id="cd02005">
    <property type="entry name" value="TPP_PDC_IPDC"/>
    <property type="match status" value="1"/>
</dbReference>
<dbReference type="SUPFAM" id="SSF52467">
    <property type="entry name" value="DHS-like NAD/FAD-binding domain"/>
    <property type="match status" value="1"/>
</dbReference>
<keyword evidence="13 16" id="KW-0786">Thiamine pyrophosphate</keyword>
<dbReference type="InterPro" id="IPR012000">
    <property type="entry name" value="Thiamin_PyroP_enz_cen_dom"/>
</dbReference>
<dbReference type="InterPro" id="IPR047214">
    <property type="entry name" value="TPP_PDC_IPDC"/>
</dbReference>
<dbReference type="GO" id="GO:0005739">
    <property type="term" value="C:mitochondrion"/>
    <property type="evidence" value="ECO:0007669"/>
    <property type="project" value="UniProtKB-SubCell"/>
</dbReference>
<keyword evidence="12 17" id="KW-1133">Transmembrane helix</keyword>
<dbReference type="GO" id="GO:0030976">
    <property type="term" value="F:thiamine pyrophosphate binding"/>
    <property type="evidence" value="ECO:0007669"/>
    <property type="project" value="InterPro"/>
</dbReference>
<dbReference type="InterPro" id="IPR047213">
    <property type="entry name" value="TPP_PYR_PDC_IPDC-like"/>
</dbReference>
<evidence type="ECO:0000256" key="3">
    <source>
        <dbReference type="ARBA" id="ARBA00004643"/>
    </source>
</evidence>
<dbReference type="CDD" id="cd07038">
    <property type="entry name" value="TPP_PYR_PDC_IPDC_like"/>
    <property type="match status" value="1"/>
</dbReference>
<reference evidence="21 22" key="1">
    <citation type="submission" date="2016-11" db="EMBL/GenBank/DDBJ databases">
        <authorList>
            <person name="Jaros S."/>
            <person name="Januszkiewicz K."/>
            <person name="Wedrychowicz H."/>
        </authorList>
    </citation>
    <scope>NUCLEOTIDE SEQUENCE [LARGE SCALE GENOMIC DNA]</scope>
</reference>
<proteinExistence type="inferred from homology"/>
<evidence type="ECO:0000259" key="19">
    <source>
        <dbReference type="Pfam" id="PF02775"/>
    </source>
</evidence>
<protein>
    <submittedName>
        <fullName evidence="21">BQ5605_C001g00740 protein</fullName>
    </submittedName>
</protein>
<accession>A0A2X0M467</accession>
<dbReference type="Proteomes" id="UP000249464">
    <property type="component" value="Unassembled WGS sequence"/>
</dbReference>
<evidence type="ECO:0000259" key="18">
    <source>
        <dbReference type="Pfam" id="PF00205"/>
    </source>
</evidence>
<evidence type="ECO:0000256" key="17">
    <source>
        <dbReference type="SAM" id="Phobius"/>
    </source>
</evidence>
<dbReference type="GO" id="GO:0005634">
    <property type="term" value="C:nucleus"/>
    <property type="evidence" value="ECO:0007669"/>
    <property type="project" value="TreeGrafter"/>
</dbReference>
<comment type="similarity">
    <text evidence="5 16">Belongs to the TPP enzyme family.</text>
</comment>
<dbReference type="Pfam" id="PF02775">
    <property type="entry name" value="TPP_enzyme_C"/>
    <property type="match status" value="1"/>
</dbReference>
<dbReference type="SUPFAM" id="SSF103464">
    <property type="entry name" value="Oligosaccharyltransferase subunit ost4p"/>
    <property type="match status" value="1"/>
</dbReference>
<dbReference type="GO" id="GO:0000287">
    <property type="term" value="F:magnesium ion binding"/>
    <property type="evidence" value="ECO:0007669"/>
    <property type="project" value="InterPro"/>
</dbReference>
<dbReference type="SUPFAM" id="SSF52518">
    <property type="entry name" value="Thiamin diphosphate-binding fold (THDP-binding)"/>
    <property type="match status" value="2"/>
</dbReference>
<dbReference type="Pfam" id="PF10215">
    <property type="entry name" value="Ost4"/>
    <property type="match status" value="1"/>
</dbReference>
<dbReference type="PANTHER" id="PTHR43452:SF30">
    <property type="entry name" value="PYRUVATE DECARBOXYLASE ISOZYME 1-RELATED"/>
    <property type="match status" value="1"/>
</dbReference>